<keyword evidence="2" id="KW-0964">Secreted</keyword>
<dbReference type="OrthoDB" id="7876310at2"/>
<evidence type="ECO:0000256" key="1">
    <source>
        <dbReference type="ARBA" id="ARBA00004613"/>
    </source>
</evidence>
<accession>A0A0R3MZ53</accession>
<dbReference type="GO" id="GO:0004601">
    <property type="term" value="F:peroxidase activity"/>
    <property type="evidence" value="ECO:0007669"/>
    <property type="project" value="InterPro"/>
</dbReference>
<comment type="subcellular location">
    <subcellularLocation>
        <location evidence="1">Secreted</location>
    </subcellularLocation>
</comment>
<dbReference type="SUPFAM" id="SSF51120">
    <property type="entry name" value="beta-Roll"/>
    <property type="match status" value="1"/>
</dbReference>
<dbReference type="InterPro" id="IPR010255">
    <property type="entry name" value="Haem_peroxidase_sf"/>
</dbReference>
<keyword evidence="3" id="KW-0325">Glycoprotein</keyword>
<dbReference type="GO" id="GO:0006979">
    <property type="term" value="P:response to oxidative stress"/>
    <property type="evidence" value="ECO:0007669"/>
    <property type="project" value="InterPro"/>
</dbReference>
<protein>
    <recommendedName>
        <fullName evidence="7">Peroxidase</fullName>
    </recommendedName>
</protein>
<dbReference type="Proteomes" id="UP000051660">
    <property type="component" value="Unassembled WGS sequence"/>
</dbReference>
<dbReference type="PRINTS" id="PR00457">
    <property type="entry name" value="ANPEROXIDASE"/>
</dbReference>
<dbReference type="Gene3D" id="2.150.10.10">
    <property type="entry name" value="Serralysin-like metalloprotease, C-terminal"/>
    <property type="match status" value="1"/>
</dbReference>
<evidence type="ECO:0000313" key="6">
    <source>
        <dbReference type="Proteomes" id="UP000051660"/>
    </source>
</evidence>
<organism evidence="5 6">
    <name type="scientific">Bradyrhizobium lablabi</name>
    <dbReference type="NCBI Taxonomy" id="722472"/>
    <lineage>
        <taxon>Bacteria</taxon>
        <taxon>Pseudomonadati</taxon>
        <taxon>Pseudomonadota</taxon>
        <taxon>Alphaproteobacteria</taxon>
        <taxon>Hyphomicrobiales</taxon>
        <taxon>Nitrobacteraceae</taxon>
        <taxon>Bradyrhizobium</taxon>
    </lineage>
</organism>
<dbReference type="GO" id="GO:0005576">
    <property type="term" value="C:extracellular region"/>
    <property type="evidence" value="ECO:0007669"/>
    <property type="project" value="UniProtKB-SubCell"/>
</dbReference>
<dbReference type="InterPro" id="IPR019791">
    <property type="entry name" value="Haem_peroxidase_animal"/>
</dbReference>
<dbReference type="GO" id="GO:0020037">
    <property type="term" value="F:heme binding"/>
    <property type="evidence" value="ECO:0007669"/>
    <property type="project" value="InterPro"/>
</dbReference>
<evidence type="ECO:0000256" key="3">
    <source>
        <dbReference type="ARBA" id="ARBA00023180"/>
    </source>
</evidence>
<evidence type="ECO:0000256" key="2">
    <source>
        <dbReference type="ARBA" id="ARBA00022525"/>
    </source>
</evidence>
<sequence length="733" mass="77574">MALKFRTLDFRTIDGSNNNLADPTLNQANTDFTRVGPANFADGFNEMTPGPNPRTISNIVVAQEDAGEDGPHLTDDNGVALSGMMYAWGQFIDHDLDLQKNATTTDISITVPDDDPFLTPGSPIPLTRVAIDPATGVPGKPATAINTVTGWLDGSQIYGSDAATAASLRTADGHMKMSEGDNLPIVDSPQGPAFAAGDVRAQENPDLTALQVLFVREHNYQVDRLHEEHPNWSGDKLYETAKAITTAEMVNITYNEWLPHLLGENAIKPYHGYNPTVDPRITEEFAGAAFRFGHSIVSDEISAISNLGAFTSEQTLAESFFEKPEVFAATGADGLLRHLAGDLANLLDAHIVDGLRNLLVDPPDGMDLAAINIQRGHDLGLGTLNQTREALGLAPYTSFDQLSSDPETAAAFEKAYGDIDAVDLWAGGLAEDHAEGAIIGPTFGKIIGDQFAALRDGDRYYFENQNFDKATLKEIKSTTLSDLILRNTDTTAMQADAFVATERHSGTLGGVDPTGEEAADGMAQLVVGSAGKDTLTGGDLDDTLVAASGHMTMTGGDGADTFVINLDDIKGRHNTVTITDFDPGEDKLQLGSDAYVRKSSDHHGGTLLQVGNETIDLVGVKPNELHHYNWIASGGTTAPHGGQGFGWWGQFRDSVTSGQTPATGTGTGEPAGHGSAIPHANGSTASSLANRSFALLNQYLAGSSGRGDPGQIMAAVSNDAVTGQDSLLTRPQH</sequence>
<dbReference type="SUPFAM" id="SSF48113">
    <property type="entry name" value="Heme-dependent peroxidases"/>
    <property type="match status" value="1"/>
</dbReference>
<dbReference type="PANTHER" id="PTHR11475">
    <property type="entry name" value="OXIDASE/PEROXIDASE"/>
    <property type="match status" value="1"/>
</dbReference>
<reference evidence="5 6" key="1">
    <citation type="submission" date="2014-03" db="EMBL/GenBank/DDBJ databases">
        <title>Bradyrhizobium valentinum sp. nov., isolated from effective nodules of Lupinus mariae-josephae, a lupine endemic of basic-lime soils in Eastern Spain.</title>
        <authorList>
            <person name="Duran D."/>
            <person name="Rey L."/>
            <person name="Navarro A."/>
            <person name="Busquets A."/>
            <person name="Imperial J."/>
            <person name="Ruiz-Argueso T."/>
        </authorList>
    </citation>
    <scope>NUCLEOTIDE SEQUENCE [LARGE SCALE GENOMIC DNA]</scope>
    <source>
        <strain evidence="5 6">CCBAU 23086</strain>
    </source>
</reference>
<feature type="region of interest" description="Disordered" evidence="4">
    <location>
        <begin position="654"/>
        <end position="684"/>
    </location>
</feature>
<dbReference type="Gene3D" id="1.10.640.10">
    <property type="entry name" value="Haem peroxidase domain superfamily, animal type"/>
    <property type="match status" value="1"/>
</dbReference>
<evidence type="ECO:0000313" key="5">
    <source>
        <dbReference type="EMBL" id="KRR25073.1"/>
    </source>
</evidence>
<feature type="compositionally biased region" description="Low complexity" evidence="4">
    <location>
        <begin position="654"/>
        <end position="664"/>
    </location>
</feature>
<name>A0A0R3MZ53_9BRAD</name>
<proteinExistence type="predicted"/>
<evidence type="ECO:0000256" key="4">
    <source>
        <dbReference type="SAM" id="MobiDB-lite"/>
    </source>
</evidence>
<dbReference type="PROSITE" id="PS50292">
    <property type="entry name" value="PEROXIDASE_3"/>
    <property type="match status" value="1"/>
</dbReference>
<evidence type="ECO:0008006" key="7">
    <source>
        <dbReference type="Google" id="ProtNLM"/>
    </source>
</evidence>
<dbReference type="AlphaFoldDB" id="A0A0R3MZ53"/>
<dbReference type="PANTHER" id="PTHR11475:SF4">
    <property type="entry name" value="CHORION PEROXIDASE"/>
    <property type="match status" value="1"/>
</dbReference>
<comment type="caution">
    <text evidence="5">The sequence shown here is derived from an EMBL/GenBank/DDBJ whole genome shotgun (WGS) entry which is preliminary data.</text>
</comment>
<dbReference type="Pfam" id="PF03098">
    <property type="entry name" value="An_peroxidase"/>
    <property type="match status" value="1"/>
</dbReference>
<dbReference type="RefSeq" id="WP_057858175.1">
    <property type="nucleotide sequence ID" value="NZ_LLYB01000058.1"/>
</dbReference>
<dbReference type="InterPro" id="IPR011049">
    <property type="entry name" value="Serralysin-like_metalloprot_C"/>
</dbReference>
<dbReference type="EMBL" id="LLYB01000058">
    <property type="protein sequence ID" value="KRR25073.1"/>
    <property type="molecule type" value="Genomic_DNA"/>
</dbReference>
<gene>
    <name evidence="5" type="ORF">CQ14_25710</name>
</gene>
<dbReference type="InterPro" id="IPR037120">
    <property type="entry name" value="Haem_peroxidase_sf_animal"/>
</dbReference>